<comment type="similarity">
    <text evidence="1 7">Belongs to the thioredoxin family.</text>
</comment>
<dbReference type="PROSITE" id="PS51352">
    <property type="entry name" value="THIOREDOXIN_2"/>
    <property type="match status" value="1"/>
</dbReference>
<dbReference type="PANTHER" id="PTHR45663">
    <property type="entry name" value="GEO12009P1"/>
    <property type="match status" value="1"/>
</dbReference>
<evidence type="ECO:0000256" key="4">
    <source>
        <dbReference type="ARBA" id="ARBA00023157"/>
    </source>
</evidence>
<dbReference type="CDD" id="cd02947">
    <property type="entry name" value="TRX_family"/>
    <property type="match status" value="1"/>
</dbReference>
<comment type="caution">
    <text evidence="9">The sequence shown here is derived from an EMBL/GenBank/DDBJ whole genome shotgun (WGS) entry which is preliminary data.</text>
</comment>
<evidence type="ECO:0000256" key="6">
    <source>
        <dbReference type="NCBIfam" id="TIGR01068"/>
    </source>
</evidence>
<dbReference type="InterPro" id="IPR005746">
    <property type="entry name" value="Thioredoxin"/>
</dbReference>
<dbReference type="InterPro" id="IPR013766">
    <property type="entry name" value="Thioredoxin_domain"/>
</dbReference>
<gene>
    <name evidence="9" type="ORF">J2S57_002138</name>
</gene>
<organism evidence="9 10">
    <name type="scientific">Kineosporia succinea</name>
    <dbReference type="NCBI Taxonomy" id="84632"/>
    <lineage>
        <taxon>Bacteria</taxon>
        <taxon>Bacillati</taxon>
        <taxon>Actinomycetota</taxon>
        <taxon>Actinomycetes</taxon>
        <taxon>Kineosporiales</taxon>
        <taxon>Kineosporiaceae</taxon>
        <taxon>Kineosporia</taxon>
    </lineage>
</organism>
<dbReference type="PIRSF" id="PIRSF000077">
    <property type="entry name" value="Thioredoxin"/>
    <property type="match status" value="1"/>
</dbReference>
<dbReference type="Pfam" id="PF00085">
    <property type="entry name" value="Thioredoxin"/>
    <property type="match status" value="1"/>
</dbReference>
<keyword evidence="3" id="KW-0249">Electron transport</keyword>
<name>A0ABT9P128_9ACTN</name>
<keyword evidence="4" id="KW-1015">Disulfide bond</keyword>
<keyword evidence="10" id="KW-1185">Reference proteome</keyword>
<keyword evidence="2" id="KW-0813">Transport</keyword>
<evidence type="ECO:0000256" key="7">
    <source>
        <dbReference type="PIRNR" id="PIRNR000077"/>
    </source>
</evidence>
<dbReference type="InterPro" id="IPR017937">
    <property type="entry name" value="Thioredoxin_CS"/>
</dbReference>
<reference evidence="9 10" key="1">
    <citation type="submission" date="2023-07" db="EMBL/GenBank/DDBJ databases">
        <title>Sequencing the genomes of 1000 actinobacteria strains.</title>
        <authorList>
            <person name="Klenk H.-P."/>
        </authorList>
    </citation>
    <scope>NUCLEOTIDE SEQUENCE [LARGE SCALE GENOMIC DNA]</scope>
    <source>
        <strain evidence="9 10">DSM 44388</strain>
    </source>
</reference>
<dbReference type="PROSITE" id="PS00194">
    <property type="entry name" value="THIOREDOXIN_1"/>
    <property type="match status" value="1"/>
</dbReference>
<feature type="domain" description="Thioredoxin" evidence="8">
    <location>
        <begin position="1"/>
        <end position="111"/>
    </location>
</feature>
<dbReference type="PANTHER" id="PTHR45663:SF11">
    <property type="entry name" value="GEO12009P1"/>
    <property type="match status" value="1"/>
</dbReference>
<evidence type="ECO:0000313" key="9">
    <source>
        <dbReference type="EMBL" id="MDP9826389.1"/>
    </source>
</evidence>
<dbReference type="Gene3D" id="3.40.30.10">
    <property type="entry name" value="Glutaredoxin"/>
    <property type="match status" value="1"/>
</dbReference>
<proteinExistence type="inferred from homology"/>
<evidence type="ECO:0000313" key="10">
    <source>
        <dbReference type="Proteomes" id="UP001235712"/>
    </source>
</evidence>
<protein>
    <recommendedName>
        <fullName evidence="6 7">Thioredoxin</fullName>
    </recommendedName>
</protein>
<dbReference type="InterPro" id="IPR036249">
    <property type="entry name" value="Thioredoxin-like_sf"/>
</dbReference>
<keyword evidence="5" id="KW-0676">Redox-active center</keyword>
<dbReference type="NCBIfam" id="TIGR01068">
    <property type="entry name" value="thioredoxin"/>
    <property type="match status" value="1"/>
</dbReference>
<evidence type="ECO:0000256" key="5">
    <source>
        <dbReference type="ARBA" id="ARBA00023284"/>
    </source>
</evidence>
<sequence>MADTAGAPKAVTDATFQAEVLESDKPVLVDFWAPWCGPCLQVAPVLAEIAAAHPEITVVKINTDENPQVSAKVGITSIPTLNVYQGGELVKSLIGAKPKPILLRELAEFLN</sequence>
<accession>A0ABT9P128</accession>
<dbReference type="SUPFAM" id="SSF52833">
    <property type="entry name" value="Thioredoxin-like"/>
    <property type="match status" value="1"/>
</dbReference>
<evidence type="ECO:0000256" key="2">
    <source>
        <dbReference type="ARBA" id="ARBA00022448"/>
    </source>
</evidence>
<dbReference type="RefSeq" id="WP_307241122.1">
    <property type="nucleotide sequence ID" value="NZ_JAUSQZ010000001.1"/>
</dbReference>
<evidence type="ECO:0000259" key="8">
    <source>
        <dbReference type="PROSITE" id="PS51352"/>
    </source>
</evidence>
<evidence type="ECO:0000256" key="1">
    <source>
        <dbReference type="ARBA" id="ARBA00008987"/>
    </source>
</evidence>
<dbReference type="Proteomes" id="UP001235712">
    <property type="component" value="Unassembled WGS sequence"/>
</dbReference>
<evidence type="ECO:0000256" key="3">
    <source>
        <dbReference type="ARBA" id="ARBA00022982"/>
    </source>
</evidence>
<dbReference type="EMBL" id="JAUSQZ010000001">
    <property type="protein sequence ID" value="MDP9826389.1"/>
    <property type="molecule type" value="Genomic_DNA"/>
</dbReference>
<dbReference type="PRINTS" id="PR00421">
    <property type="entry name" value="THIOREDOXIN"/>
</dbReference>